<dbReference type="InterPro" id="IPR050194">
    <property type="entry name" value="Glycosyltransferase_grp1"/>
</dbReference>
<dbReference type="Pfam" id="PF00534">
    <property type="entry name" value="Glycos_transf_1"/>
    <property type="match status" value="1"/>
</dbReference>
<organism evidence="2">
    <name type="scientific">marine sediment metagenome</name>
    <dbReference type="NCBI Taxonomy" id="412755"/>
    <lineage>
        <taxon>unclassified sequences</taxon>
        <taxon>metagenomes</taxon>
        <taxon>ecological metagenomes</taxon>
    </lineage>
</organism>
<gene>
    <name evidence="2" type="ORF">LCGC14_1611110</name>
</gene>
<dbReference type="InterPro" id="IPR001296">
    <property type="entry name" value="Glyco_trans_1"/>
</dbReference>
<reference evidence="2" key="1">
    <citation type="journal article" date="2015" name="Nature">
        <title>Complex archaea that bridge the gap between prokaryotes and eukaryotes.</title>
        <authorList>
            <person name="Spang A."/>
            <person name="Saw J.H."/>
            <person name="Jorgensen S.L."/>
            <person name="Zaremba-Niedzwiedzka K."/>
            <person name="Martijn J."/>
            <person name="Lind A.E."/>
            <person name="van Eijk R."/>
            <person name="Schleper C."/>
            <person name="Guy L."/>
            <person name="Ettema T.J."/>
        </authorList>
    </citation>
    <scope>NUCLEOTIDE SEQUENCE</scope>
</reference>
<dbReference type="SUPFAM" id="SSF53756">
    <property type="entry name" value="UDP-Glycosyltransferase/glycogen phosphorylase"/>
    <property type="match status" value="1"/>
</dbReference>
<proteinExistence type="predicted"/>
<evidence type="ECO:0000259" key="1">
    <source>
        <dbReference type="Pfam" id="PF00534"/>
    </source>
</evidence>
<evidence type="ECO:0000313" key="2">
    <source>
        <dbReference type="EMBL" id="KKM23836.1"/>
    </source>
</evidence>
<dbReference type="EMBL" id="LAZR01013044">
    <property type="protein sequence ID" value="KKM23836.1"/>
    <property type="molecule type" value="Genomic_DNA"/>
</dbReference>
<dbReference type="GO" id="GO:0016757">
    <property type="term" value="F:glycosyltransferase activity"/>
    <property type="evidence" value="ECO:0007669"/>
    <property type="project" value="InterPro"/>
</dbReference>
<feature type="domain" description="Glycosyl transferase family 1" evidence="1">
    <location>
        <begin position="8"/>
        <end position="170"/>
    </location>
</feature>
<protein>
    <recommendedName>
        <fullName evidence="1">Glycosyl transferase family 1 domain-containing protein</fullName>
    </recommendedName>
</protein>
<dbReference type="PANTHER" id="PTHR45947">
    <property type="entry name" value="SULFOQUINOVOSYL TRANSFERASE SQD2"/>
    <property type="match status" value="1"/>
</dbReference>
<dbReference type="Gene3D" id="3.40.50.2000">
    <property type="entry name" value="Glycogen Phosphorylase B"/>
    <property type="match status" value="2"/>
</dbReference>
<comment type="caution">
    <text evidence="2">The sequence shown here is derived from an EMBL/GenBank/DDBJ whole genome shotgun (WGS) entry which is preliminary data.</text>
</comment>
<sequence length="191" mass="21154">LECDKSISLAEKRSNHFVCVGRLCEQKGQLLLLDAAKNLRDMGYKFTLVLAGDGEMRQQVEKKIEEYQLESCVEITGWISGEQVQQYLHESTALVLPSFAEGLPVVIMEAFATRTPVITTYIAGIPELVENNVNGILVPAGDVDSLTSGMKRLLELDSEQLAEMGEAGKSRVLERHNINIEASKLSKLFNE</sequence>
<name>A0A0F9I881_9ZZZZ</name>
<dbReference type="PANTHER" id="PTHR45947:SF15">
    <property type="entry name" value="TEICHURONIC ACID BIOSYNTHESIS GLYCOSYLTRANSFERASE TUAC-RELATED"/>
    <property type="match status" value="1"/>
</dbReference>
<dbReference type="AlphaFoldDB" id="A0A0F9I881"/>
<accession>A0A0F9I881</accession>
<feature type="non-terminal residue" evidence="2">
    <location>
        <position position="1"/>
    </location>
</feature>